<dbReference type="SUPFAM" id="SSF56219">
    <property type="entry name" value="DNase I-like"/>
    <property type="match status" value="1"/>
</dbReference>
<keyword evidence="3" id="KW-1185">Reference proteome</keyword>
<keyword evidence="2" id="KW-0540">Nuclease</keyword>
<dbReference type="GO" id="GO:0016020">
    <property type="term" value="C:membrane"/>
    <property type="evidence" value="ECO:0007669"/>
    <property type="project" value="GOC"/>
</dbReference>
<dbReference type="Pfam" id="PF03372">
    <property type="entry name" value="Exo_endo_phos"/>
    <property type="match status" value="1"/>
</dbReference>
<dbReference type="RefSeq" id="WP_321395167.1">
    <property type="nucleotide sequence ID" value="NZ_CP139487.1"/>
</dbReference>
<organism evidence="2 3">
    <name type="scientific">Peredibacter starrii</name>
    <dbReference type="NCBI Taxonomy" id="28202"/>
    <lineage>
        <taxon>Bacteria</taxon>
        <taxon>Pseudomonadati</taxon>
        <taxon>Bdellovibrionota</taxon>
        <taxon>Bacteriovoracia</taxon>
        <taxon>Bacteriovoracales</taxon>
        <taxon>Bacteriovoracaceae</taxon>
        <taxon>Peredibacter</taxon>
    </lineage>
</organism>
<dbReference type="Gene3D" id="3.60.10.10">
    <property type="entry name" value="Endonuclease/exonuclease/phosphatase"/>
    <property type="match status" value="1"/>
</dbReference>
<evidence type="ECO:0000313" key="3">
    <source>
        <dbReference type="Proteomes" id="UP001324634"/>
    </source>
</evidence>
<dbReference type="InterPro" id="IPR051916">
    <property type="entry name" value="GPI-anchor_lipid_remodeler"/>
</dbReference>
<dbReference type="AlphaFoldDB" id="A0AAX4HP49"/>
<evidence type="ECO:0000259" key="1">
    <source>
        <dbReference type="Pfam" id="PF03372"/>
    </source>
</evidence>
<reference evidence="2 3" key="1">
    <citation type="submission" date="2023-11" db="EMBL/GenBank/DDBJ databases">
        <title>Peredibacter starrii A3.12.</title>
        <authorList>
            <person name="Mitchell R.J."/>
        </authorList>
    </citation>
    <scope>NUCLEOTIDE SEQUENCE [LARGE SCALE GENOMIC DNA]</scope>
    <source>
        <strain evidence="2 3">A3.12</strain>
    </source>
</reference>
<dbReference type="GO" id="GO:0004519">
    <property type="term" value="F:endonuclease activity"/>
    <property type="evidence" value="ECO:0007669"/>
    <property type="project" value="UniProtKB-KW"/>
</dbReference>
<dbReference type="PANTHER" id="PTHR14859:SF1">
    <property type="entry name" value="PGAP2-INTERACTING PROTEIN"/>
    <property type="match status" value="1"/>
</dbReference>
<keyword evidence="2" id="KW-0255">Endonuclease</keyword>
<dbReference type="Proteomes" id="UP001324634">
    <property type="component" value="Chromosome"/>
</dbReference>
<accession>A0AAX4HP49</accession>
<evidence type="ECO:0000313" key="2">
    <source>
        <dbReference type="EMBL" id="WPU65113.1"/>
    </source>
</evidence>
<proteinExistence type="predicted"/>
<dbReference type="EMBL" id="CP139487">
    <property type="protein sequence ID" value="WPU65113.1"/>
    <property type="molecule type" value="Genomic_DNA"/>
</dbReference>
<dbReference type="InterPro" id="IPR036691">
    <property type="entry name" value="Endo/exonu/phosph_ase_sf"/>
</dbReference>
<dbReference type="PANTHER" id="PTHR14859">
    <property type="entry name" value="CALCOFLUOR WHITE HYPERSENSITIVE PROTEIN PRECURSOR"/>
    <property type="match status" value="1"/>
</dbReference>
<feature type="domain" description="Endonuclease/exonuclease/phosphatase" evidence="1">
    <location>
        <begin position="6"/>
        <end position="234"/>
    </location>
</feature>
<sequence length="247" mass="28322">MRLKILSYNIHKGFTTWNRDFVLGRIRAALRETDADVLFLQEVLGEHRGMVKHLSDSETRIQFEYLADSVWTHFAYGKNAIYADGDHGNAILSKYPILSWSNQTISDDKRELRGLLKARIQTGPGQEIVLANTHLDLTQNGRDSQTEVVINDLKQETVPWVLVGDFNDWNKKVSPVIEEKLQAVEAFKFLHGKYPPTFPSFLPLLSLDRVFIYQMKPVLAEALKDATWKRLSDHLPLYVEVDLEEAA</sequence>
<keyword evidence="2" id="KW-0378">Hydrolase</keyword>
<gene>
    <name evidence="2" type="ORF">SOO65_20660</name>
</gene>
<dbReference type="InterPro" id="IPR005135">
    <property type="entry name" value="Endo/exonuclease/phosphatase"/>
</dbReference>
<dbReference type="KEGG" id="psti:SOO65_20660"/>
<name>A0AAX4HP49_9BACT</name>
<protein>
    <submittedName>
        <fullName evidence="2">Endonuclease/exonuclease/phosphatase family protein</fullName>
    </submittedName>
</protein>
<dbReference type="GO" id="GO:0006506">
    <property type="term" value="P:GPI anchor biosynthetic process"/>
    <property type="evidence" value="ECO:0007669"/>
    <property type="project" value="TreeGrafter"/>
</dbReference>